<evidence type="ECO:0008006" key="4">
    <source>
        <dbReference type="Google" id="ProtNLM"/>
    </source>
</evidence>
<feature type="region of interest" description="Disordered" evidence="1">
    <location>
        <begin position="1"/>
        <end position="30"/>
    </location>
</feature>
<evidence type="ECO:0000313" key="2">
    <source>
        <dbReference type="EMBL" id="KAL2914593.1"/>
    </source>
</evidence>
<proteinExistence type="predicted"/>
<gene>
    <name evidence="2" type="ORF">HK105_205944</name>
</gene>
<keyword evidence="3" id="KW-1185">Reference proteome</keyword>
<sequence>MDDTTIPLVQAPGEDSDGEDFGSRNYRPYNRGNKLKRLLEQPHSLPSRPTLWPLHHLDEEYEYISVGNRRAIVRKRQRSLVGTDNGSLDDPYSEIKMEEIWTLPDKPDDLRSIEPVVHTLKSRDLHILSGEAMKMVEGEVQLYRTLTQFTELLQGENPSFEDVQLDDVPAELVAGLQEDAEELVGCISEVMNRLQETRKHIIRATMQKHSLSERLNIGHPNAAGSGVVVVGANYETGTSSSDAE</sequence>
<comment type="caution">
    <text evidence="2">The sequence shown here is derived from an EMBL/GenBank/DDBJ whole genome shotgun (WGS) entry which is preliminary data.</text>
</comment>
<protein>
    <recommendedName>
        <fullName evidence="4">Transcriptional regulatory protein RXT2 N-terminal domain-containing protein</fullName>
    </recommendedName>
</protein>
<dbReference type="Proteomes" id="UP001527925">
    <property type="component" value="Unassembled WGS sequence"/>
</dbReference>
<organism evidence="2 3">
    <name type="scientific">Polyrhizophydium stewartii</name>
    <dbReference type="NCBI Taxonomy" id="2732419"/>
    <lineage>
        <taxon>Eukaryota</taxon>
        <taxon>Fungi</taxon>
        <taxon>Fungi incertae sedis</taxon>
        <taxon>Chytridiomycota</taxon>
        <taxon>Chytridiomycota incertae sedis</taxon>
        <taxon>Chytridiomycetes</taxon>
        <taxon>Rhizophydiales</taxon>
        <taxon>Rhizophydiales incertae sedis</taxon>
        <taxon>Polyrhizophydium</taxon>
    </lineage>
</organism>
<evidence type="ECO:0000256" key="1">
    <source>
        <dbReference type="SAM" id="MobiDB-lite"/>
    </source>
</evidence>
<name>A0ABR4N525_9FUNG</name>
<evidence type="ECO:0000313" key="3">
    <source>
        <dbReference type="Proteomes" id="UP001527925"/>
    </source>
</evidence>
<reference evidence="2 3" key="1">
    <citation type="submission" date="2023-09" db="EMBL/GenBank/DDBJ databases">
        <title>Pangenome analysis of Batrachochytrium dendrobatidis and related Chytrids.</title>
        <authorList>
            <person name="Yacoub M.N."/>
            <person name="Stajich J.E."/>
            <person name="James T.Y."/>
        </authorList>
    </citation>
    <scope>NUCLEOTIDE SEQUENCE [LARGE SCALE GENOMIC DNA]</scope>
    <source>
        <strain evidence="2 3">JEL0888</strain>
    </source>
</reference>
<dbReference type="EMBL" id="JADGIZ020000032">
    <property type="protein sequence ID" value="KAL2914593.1"/>
    <property type="molecule type" value="Genomic_DNA"/>
</dbReference>
<accession>A0ABR4N525</accession>